<evidence type="ECO:0000313" key="3">
    <source>
        <dbReference type="Proteomes" id="UP000290287"/>
    </source>
</evidence>
<dbReference type="InterPro" id="IPR000182">
    <property type="entry name" value="GNAT_dom"/>
</dbReference>
<sequence>MPHSHSIAQQSESIFHRFSGIVTHKDGYTLVKTPSNPTYFGGHYLILDSPPEADKFTHWEQTFRNELPDSEHLLLSWRCPDNQEDIDVSYFSGKGYDISHSVYLTAKQFREPEQLNHSLTIRKIISDDDWSAVLELDLLQNKNFEPEKYRTFATTHYQTYREMTAQGLGDWYGAFLNDQLVGHLGLYYDGEIGRFQNVVTHPDFRRQGICKTLVYSVSTQAKTTLNLESLVLEADEEYIAANIYKSLGYEETERTMSVCWYDKTKW</sequence>
<organism evidence="2 3">
    <name type="scientific">Veronia nyctiphanis</name>
    <dbReference type="NCBI Taxonomy" id="1278244"/>
    <lineage>
        <taxon>Bacteria</taxon>
        <taxon>Pseudomonadati</taxon>
        <taxon>Pseudomonadota</taxon>
        <taxon>Gammaproteobacteria</taxon>
        <taxon>Vibrionales</taxon>
        <taxon>Vibrionaceae</taxon>
        <taxon>Veronia</taxon>
    </lineage>
</organism>
<dbReference type="PROSITE" id="PS51186">
    <property type="entry name" value="GNAT"/>
    <property type="match status" value="1"/>
</dbReference>
<proteinExistence type="predicted"/>
<gene>
    <name evidence="2" type="ORF">CS022_22850</name>
</gene>
<feature type="domain" description="N-acetyltransferase" evidence="1">
    <location>
        <begin position="119"/>
        <end position="266"/>
    </location>
</feature>
<dbReference type="AlphaFoldDB" id="A0A4Q0YJL3"/>
<dbReference type="Proteomes" id="UP000290287">
    <property type="component" value="Unassembled WGS sequence"/>
</dbReference>
<accession>A0A4Q0YJL3</accession>
<dbReference type="GO" id="GO:0016747">
    <property type="term" value="F:acyltransferase activity, transferring groups other than amino-acyl groups"/>
    <property type="evidence" value="ECO:0007669"/>
    <property type="project" value="InterPro"/>
</dbReference>
<dbReference type="Gene3D" id="3.40.630.30">
    <property type="match status" value="1"/>
</dbReference>
<dbReference type="EMBL" id="PEIB01000046">
    <property type="protein sequence ID" value="RXJ70613.1"/>
    <property type="molecule type" value="Genomic_DNA"/>
</dbReference>
<dbReference type="RefSeq" id="WP_129124176.1">
    <property type="nucleotide sequence ID" value="NZ_PEIB01000046.1"/>
</dbReference>
<evidence type="ECO:0000313" key="2">
    <source>
        <dbReference type="EMBL" id="RXJ70613.1"/>
    </source>
</evidence>
<dbReference type="CDD" id="cd04301">
    <property type="entry name" value="NAT_SF"/>
    <property type="match status" value="1"/>
</dbReference>
<comment type="caution">
    <text evidence="2">The sequence shown here is derived from an EMBL/GenBank/DDBJ whole genome shotgun (WGS) entry which is preliminary data.</text>
</comment>
<dbReference type="SUPFAM" id="SSF55729">
    <property type="entry name" value="Acyl-CoA N-acyltransferases (Nat)"/>
    <property type="match status" value="1"/>
</dbReference>
<protein>
    <recommendedName>
        <fullName evidence="1">N-acetyltransferase domain-containing protein</fullName>
    </recommendedName>
</protein>
<dbReference type="Pfam" id="PF13673">
    <property type="entry name" value="Acetyltransf_10"/>
    <property type="match status" value="1"/>
</dbReference>
<evidence type="ECO:0000259" key="1">
    <source>
        <dbReference type="PROSITE" id="PS51186"/>
    </source>
</evidence>
<name>A0A4Q0YJL3_9GAMM</name>
<dbReference type="OrthoDB" id="9796919at2"/>
<dbReference type="InterPro" id="IPR016181">
    <property type="entry name" value="Acyl_CoA_acyltransferase"/>
</dbReference>
<reference evidence="2 3" key="1">
    <citation type="submission" date="2017-10" db="EMBL/GenBank/DDBJ databases">
        <title>Nyctiphanis sp. nov., isolated from the stomach of the euphausiid Nyctiphanes simplex (Hansen, 1911) in the Gulf of California.</title>
        <authorList>
            <person name="Gomez-Gil B."/>
            <person name="Aguilar-Mendez M."/>
            <person name="Lopez-Cortes A."/>
            <person name="Gomez-Gutierrez J."/>
            <person name="Roque A."/>
            <person name="Lang E."/>
            <person name="Gonzalez-Castillo A."/>
        </authorList>
    </citation>
    <scope>NUCLEOTIDE SEQUENCE [LARGE SCALE GENOMIC DNA]</scope>
    <source>
        <strain evidence="2 3">CAIM 600</strain>
    </source>
</reference>
<keyword evidence="3" id="KW-1185">Reference proteome</keyword>